<evidence type="ECO:0000256" key="1">
    <source>
        <dbReference type="SAM" id="MobiDB-lite"/>
    </source>
</evidence>
<protein>
    <submittedName>
        <fullName evidence="2">Arylsulfatase</fullName>
    </submittedName>
</protein>
<dbReference type="OrthoDB" id="539587at2759"/>
<dbReference type="AlphaFoldDB" id="A0A2J8A9D2"/>
<name>A0A2J8A9D2_9CHLO</name>
<proteinExistence type="predicted"/>
<dbReference type="EMBL" id="PGGS01000103">
    <property type="protein sequence ID" value="PNH09105.1"/>
    <property type="molecule type" value="Genomic_DNA"/>
</dbReference>
<gene>
    <name evidence="2" type="ORF">TSOC_004300</name>
</gene>
<feature type="compositionally biased region" description="Pro residues" evidence="1">
    <location>
        <begin position="135"/>
        <end position="149"/>
    </location>
</feature>
<evidence type="ECO:0000313" key="2">
    <source>
        <dbReference type="EMBL" id="PNH09105.1"/>
    </source>
</evidence>
<reference evidence="2 3" key="1">
    <citation type="journal article" date="2017" name="Mol. Biol. Evol.">
        <title>The 4-celled Tetrabaena socialis nuclear genome reveals the essential components for genetic control of cell number at the origin of multicellularity in the volvocine lineage.</title>
        <authorList>
            <person name="Featherston J."/>
            <person name="Arakaki Y."/>
            <person name="Hanschen E.R."/>
            <person name="Ferris P.J."/>
            <person name="Michod R.E."/>
            <person name="Olson B.J.S.C."/>
            <person name="Nozaki H."/>
            <person name="Durand P.M."/>
        </authorList>
    </citation>
    <scope>NUCLEOTIDE SEQUENCE [LARGE SCALE GENOMIC DNA]</scope>
    <source>
        <strain evidence="2 3">NIES-571</strain>
    </source>
</reference>
<accession>A0A2J8A9D2</accession>
<dbReference type="Proteomes" id="UP000236333">
    <property type="component" value="Unassembled WGS sequence"/>
</dbReference>
<evidence type="ECO:0000313" key="3">
    <source>
        <dbReference type="Proteomes" id="UP000236333"/>
    </source>
</evidence>
<sequence length="162" mass="17910">MASQALSNLRRSADYMPAIRFHLNGHTAQPLGSYAASADAIHVLCTLRTVPTTTRRLIDRLDAALTVLSYCSGSTCSRPFDRIHPEGTVVNLAEAMDPSYDTLYANFQKLNYRRCAEYYDPANELPDPRLVPLEWAPPPPPGQAQPPPPKRGRRPAVRSALP</sequence>
<feature type="region of interest" description="Disordered" evidence="1">
    <location>
        <begin position="129"/>
        <end position="162"/>
    </location>
</feature>
<organism evidence="2 3">
    <name type="scientific">Tetrabaena socialis</name>
    <dbReference type="NCBI Taxonomy" id="47790"/>
    <lineage>
        <taxon>Eukaryota</taxon>
        <taxon>Viridiplantae</taxon>
        <taxon>Chlorophyta</taxon>
        <taxon>core chlorophytes</taxon>
        <taxon>Chlorophyceae</taxon>
        <taxon>CS clade</taxon>
        <taxon>Chlamydomonadales</taxon>
        <taxon>Tetrabaenaceae</taxon>
        <taxon>Tetrabaena</taxon>
    </lineage>
</organism>
<comment type="caution">
    <text evidence="2">The sequence shown here is derived from an EMBL/GenBank/DDBJ whole genome shotgun (WGS) entry which is preliminary data.</text>
</comment>
<keyword evidence="3" id="KW-1185">Reference proteome</keyword>